<protein>
    <submittedName>
        <fullName evidence="6">Unannotated protein</fullName>
    </submittedName>
</protein>
<name>A0A6J6HPW8_9ZZZZ</name>
<keyword evidence="2 5" id="KW-0812">Transmembrane</keyword>
<feature type="transmembrane region" description="Helical" evidence="5">
    <location>
        <begin position="162"/>
        <end position="179"/>
    </location>
</feature>
<feature type="transmembrane region" description="Helical" evidence="5">
    <location>
        <begin position="109"/>
        <end position="126"/>
    </location>
</feature>
<organism evidence="6">
    <name type="scientific">freshwater metagenome</name>
    <dbReference type="NCBI Taxonomy" id="449393"/>
    <lineage>
        <taxon>unclassified sequences</taxon>
        <taxon>metagenomes</taxon>
        <taxon>ecological metagenomes</taxon>
    </lineage>
</organism>
<feature type="transmembrane region" description="Helical" evidence="5">
    <location>
        <begin position="70"/>
        <end position="89"/>
    </location>
</feature>
<dbReference type="InterPro" id="IPR004254">
    <property type="entry name" value="AdipoR/HlyIII-related"/>
</dbReference>
<evidence type="ECO:0000313" key="6">
    <source>
        <dbReference type="EMBL" id="CAB4615046.1"/>
    </source>
</evidence>
<keyword evidence="3 5" id="KW-1133">Transmembrane helix</keyword>
<evidence type="ECO:0000256" key="4">
    <source>
        <dbReference type="ARBA" id="ARBA00023136"/>
    </source>
</evidence>
<dbReference type="PANTHER" id="PTHR20855">
    <property type="entry name" value="ADIPOR/PROGESTIN RECEPTOR-RELATED"/>
    <property type="match status" value="1"/>
</dbReference>
<evidence type="ECO:0000256" key="5">
    <source>
        <dbReference type="SAM" id="Phobius"/>
    </source>
</evidence>
<feature type="transmembrane region" description="Helical" evidence="5">
    <location>
        <begin position="221"/>
        <end position="241"/>
    </location>
</feature>
<reference evidence="6" key="1">
    <citation type="submission" date="2020-05" db="EMBL/GenBank/DDBJ databases">
        <authorList>
            <person name="Chiriac C."/>
            <person name="Salcher M."/>
            <person name="Ghai R."/>
            <person name="Kavagutti S V."/>
        </authorList>
    </citation>
    <scope>NUCLEOTIDE SEQUENCE</scope>
</reference>
<feature type="transmembrane region" description="Helical" evidence="5">
    <location>
        <begin position="186"/>
        <end position="206"/>
    </location>
</feature>
<evidence type="ECO:0000256" key="3">
    <source>
        <dbReference type="ARBA" id="ARBA00022989"/>
    </source>
</evidence>
<dbReference type="Pfam" id="PF03006">
    <property type="entry name" value="HlyIII"/>
    <property type="match status" value="1"/>
</dbReference>
<dbReference type="EMBL" id="CAEZUO010000090">
    <property type="protein sequence ID" value="CAB4615046.1"/>
    <property type="molecule type" value="Genomic_DNA"/>
</dbReference>
<dbReference type="GO" id="GO:0016020">
    <property type="term" value="C:membrane"/>
    <property type="evidence" value="ECO:0007669"/>
    <property type="project" value="UniProtKB-SubCell"/>
</dbReference>
<comment type="subcellular location">
    <subcellularLocation>
        <location evidence="1">Membrane</location>
        <topology evidence="1">Multi-pass membrane protein</topology>
    </subcellularLocation>
</comment>
<feature type="transmembrane region" description="Helical" evidence="5">
    <location>
        <begin position="133"/>
        <end position="150"/>
    </location>
</feature>
<dbReference type="PANTHER" id="PTHR20855:SF3">
    <property type="entry name" value="LD03007P"/>
    <property type="match status" value="1"/>
</dbReference>
<dbReference type="AlphaFoldDB" id="A0A6J6HPW8"/>
<accession>A0A6J6HPW8</accession>
<sequence length="245" mass="26156">MDETVPTPTEENSSIDFASRPFSALDELIWQVSWDARPKYRGKLHAISAFLAPPAAVAMAMNAKPGRNRIAASVYGLGICAMFGASGAYHRLTKSRKMAGIMRRVDHSMIYVMIAGTWTPIAVATLPPKQAKIVLAAVWSAAGIAAGTKVMRLDESHRAGSWFYPVLGVAGAVLAPSVVRVGGKPALVGLVAGGAAYLGGAAVFAAQRPNPFPKKFGFHEIFHTAVVLGVVSQYLAIWRVLRRSR</sequence>
<gene>
    <name evidence="6" type="ORF">UFOPK1827_01545</name>
</gene>
<evidence type="ECO:0000256" key="1">
    <source>
        <dbReference type="ARBA" id="ARBA00004141"/>
    </source>
</evidence>
<keyword evidence="4 5" id="KW-0472">Membrane</keyword>
<proteinExistence type="predicted"/>
<evidence type="ECO:0000256" key="2">
    <source>
        <dbReference type="ARBA" id="ARBA00022692"/>
    </source>
</evidence>